<evidence type="ECO:0000256" key="8">
    <source>
        <dbReference type="ARBA" id="ARBA00023004"/>
    </source>
</evidence>
<dbReference type="PANTHER" id="PTHR42821">
    <property type="entry name" value="CATALASE"/>
    <property type="match status" value="1"/>
</dbReference>
<gene>
    <name evidence="17" type="ORF">JL811_16935</name>
</gene>
<sequence length="695" mass="76452">MTKSDRARLHDQTLARGPGGTLHQTAPEGTQPLTTAQGGPVADDQNTLKAGARGPALIEDFHFREKLFHFDHERIPERVVHARGYGAHGYFETYDTLSEYTCADIFQRAGEITPVFVRFSTVAGSKGSVDLARDARGFAVKFYTQEGNWDLVGNNIPVFFIQDAIKFPDIIHAVKPEPDRGFPQAQSAHDNFWDFISLTPESMHMIMWVMSDRAIPRSFRFMEGFGVHTFRLLDAQGKSTFVKFLWKPKLGLQSVMWSEAVKINGADPDFHRRDLWNAIGSGDFPEWELCLQLFDQDFADGFEFDILDPTKLIPEEILKPVPVGRLVLDRMPDNFFAETEQVAFMTQNVPPGIDFSDDPLLQGRNFSYLDTQLKRLGSPNFTHIPINAPKCPFAHFQRDGHMAMRNPKGRANYQPNSWQEGPREDPARGHLSHATPADGPKQRLRPESFADHYSQARQFYQSQTATEQNHIADALIFELSKCETPVIRERMVAHLLNIDAPLAGKVADRLGIAAMPEPADSAVPLRDLPASPALSIERNGPDSFAGRKLGVLVCDGVDATLLQELSDALHEEGATLEIVAPKIGGVTASDGSRIPAMHMVEGGPSVLFDAVALVLTAEGAARLAQEAPARDFVRDAFAHCKFIAHSPGAAALLKAAGIDPAADEGIIALEPGTSAGFVAACRPLRLWSREGAGKP</sequence>
<dbReference type="InterPro" id="IPR010582">
    <property type="entry name" value="Catalase_immune_responsive"/>
</dbReference>
<feature type="active site" evidence="11">
    <location>
        <position position="81"/>
    </location>
</feature>
<dbReference type="GO" id="GO:0020037">
    <property type="term" value="F:heme binding"/>
    <property type="evidence" value="ECO:0007669"/>
    <property type="project" value="UniProtKB-UniRule"/>
</dbReference>
<keyword evidence="7 10" id="KW-0560">Oxidoreductase</keyword>
<dbReference type="PIRSF" id="PIRSF038927">
    <property type="entry name" value="Catalase_clade2"/>
    <property type="match status" value="1"/>
</dbReference>
<evidence type="ECO:0000256" key="1">
    <source>
        <dbReference type="ARBA" id="ARBA00001971"/>
    </source>
</evidence>
<feature type="region of interest" description="Disordered" evidence="15">
    <location>
        <begin position="403"/>
        <end position="445"/>
    </location>
</feature>
<keyword evidence="9 10" id="KW-0376">Hydrogen peroxide</keyword>
<dbReference type="Pfam" id="PF18011">
    <property type="entry name" value="Catalase_C"/>
    <property type="match status" value="1"/>
</dbReference>
<dbReference type="EC" id="1.11.1.6" evidence="3 10"/>
<dbReference type="InterPro" id="IPR024712">
    <property type="entry name" value="Catalase_clade2"/>
</dbReference>
<dbReference type="InterPro" id="IPR020835">
    <property type="entry name" value="Catalase_sf"/>
</dbReference>
<feature type="binding site" evidence="13">
    <location>
        <position position="167"/>
    </location>
    <ligand>
        <name>heme</name>
        <dbReference type="ChEBI" id="CHEBI:30413"/>
    </ligand>
</feature>
<dbReference type="Pfam" id="PF00199">
    <property type="entry name" value="Catalase"/>
    <property type="match status" value="1"/>
</dbReference>
<dbReference type="AlphaFoldDB" id="A0A8K0VGE6"/>
<comment type="catalytic activity">
    <reaction evidence="10 14">
        <text>2 H2O2 = O2 + 2 H2O</text>
        <dbReference type="Rhea" id="RHEA:20309"/>
        <dbReference type="ChEBI" id="CHEBI:15377"/>
        <dbReference type="ChEBI" id="CHEBI:15379"/>
        <dbReference type="ChEBI" id="CHEBI:16240"/>
        <dbReference type="EC" id="1.11.1.6"/>
    </reaction>
</comment>
<dbReference type="InterPro" id="IPR041399">
    <property type="entry name" value="Catalase_large_C"/>
</dbReference>
<evidence type="ECO:0000313" key="17">
    <source>
        <dbReference type="EMBL" id="MBL4918912.1"/>
    </source>
</evidence>
<proteinExistence type="inferred from homology"/>
<reference evidence="17" key="1">
    <citation type="submission" date="2021-01" db="EMBL/GenBank/DDBJ databases">
        <title>Tabrizicola alba sp. nov. a motile alkaliphilic bacterium isolated from a soda lake.</title>
        <authorList>
            <person name="Szuroczki S."/>
            <person name="Abbaszade G."/>
            <person name="Schumann P."/>
            <person name="Toth E."/>
        </authorList>
    </citation>
    <scope>NUCLEOTIDE SEQUENCE</scope>
    <source>
        <strain evidence="17">DMG-N-6</strain>
    </source>
</reference>
<dbReference type="Gene3D" id="1.20.1370.20">
    <property type="match status" value="1"/>
</dbReference>
<dbReference type="Gene3D" id="2.40.180.10">
    <property type="entry name" value="Catalase core domain"/>
    <property type="match status" value="1"/>
</dbReference>
<dbReference type="GO" id="GO:0005829">
    <property type="term" value="C:cytosol"/>
    <property type="evidence" value="ECO:0007669"/>
    <property type="project" value="TreeGrafter"/>
</dbReference>
<comment type="caution">
    <text evidence="17">The sequence shown here is derived from an EMBL/GenBank/DDBJ whole genome shotgun (WGS) entry which is preliminary data.</text>
</comment>
<feature type="domain" description="Catalase core" evidence="16">
    <location>
        <begin position="34"/>
        <end position="422"/>
    </location>
</feature>
<dbReference type="InterPro" id="IPR029062">
    <property type="entry name" value="Class_I_gatase-like"/>
</dbReference>
<feature type="binding site" evidence="13">
    <location>
        <position position="375"/>
    </location>
    <ligand>
        <name>heme</name>
        <dbReference type="ChEBI" id="CHEBI:30413"/>
    </ligand>
</feature>
<dbReference type="SUPFAM" id="SSF52317">
    <property type="entry name" value="Class I glutamine amidotransferase-like"/>
    <property type="match status" value="1"/>
</dbReference>
<dbReference type="EMBL" id="JAESVN010000010">
    <property type="protein sequence ID" value="MBL4918912.1"/>
    <property type="molecule type" value="Genomic_DNA"/>
</dbReference>
<dbReference type="InterPro" id="IPR043156">
    <property type="entry name" value="Catalase_clade2_helical"/>
</dbReference>
<dbReference type="InterPro" id="IPR018028">
    <property type="entry name" value="Catalase"/>
</dbReference>
<evidence type="ECO:0000256" key="13">
    <source>
        <dbReference type="PIRSR" id="PIRSR038927-3"/>
    </source>
</evidence>
<dbReference type="GO" id="GO:0004096">
    <property type="term" value="F:catalase activity"/>
    <property type="evidence" value="ECO:0007669"/>
    <property type="project" value="UniProtKB-UniRule"/>
</dbReference>
<evidence type="ECO:0000256" key="14">
    <source>
        <dbReference type="RuleBase" id="RU000498"/>
    </source>
</evidence>
<dbReference type="Pfam" id="PF06628">
    <property type="entry name" value="Catalase-rel"/>
    <property type="match status" value="1"/>
</dbReference>
<accession>A0A8K0VGE6</accession>
<protein>
    <recommendedName>
        <fullName evidence="3 10">Catalase</fullName>
        <ecNumber evidence="3 10">1.11.1.6</ecNumber>
    </recommendedName>
</protein>
<dbReference type="PRINTS" id="PR00067">
    <property type="entry name" value="CATALASE"/>
</dbReference>
<feature type="binding site" evidence="13">
    <location>
        <position position="118"/>
    </location>
    <ligand>
        <name>heme</name>
        <dbReference type="ChEBI" id="CHEBI:30413"/>
    </ligand>
</feature>
<dbReference type="CDD" id="cd03132">
    <property type="entry name" value="GATase1_catalase"/>
    <property type="match status" value="1"/>
</dbReference>
<keyword evidence="18" id="KW-1185">Reference proteome</keyword>
<dbReference type="InterPro" id="IPR011614">
    <property type="entry name" value="Catalase_core"/>
</dbReference>
<dbReference type="InterPro" id="IPR024708">
    <property type="entry name" value="Catalase_AS"/>
</dbReference>
<dbReference type="SMART" id="SM01060">
    <property type="entry name" value="Catalase"/>
    <property type="match status" value="1"/>
</dbReference>
<dbReference type="PROSITE" id="PS00438">
    <property type="entry name" value="CATALASE_2"/>
    <property type="match status" value="1"/>
</dbReference>
<evidence type="ECO:0000256" key="5">
    <source>
        <dbReference type="ARBA" id="ARBA00022617"/>
    </source>
</evidence>
<name>A0A8K0VGE6_9RHOB</name>
<dbReference type="Gene3D" id="3.40.50.880">
    <property type="match status" value="1"/>
</dbReference>
<keyword evidence="6 10" id="KW-0479">Metal-binding</keyword>
<comment type="cofactor">
    <cofactor evidence="1 10 12">
        <name>heme</name>
        <dbReference type="ChEBI" id="CHEBI:30413"/>
    </cofactor>
</comment>
<organism evidence="17 18">
    <name type="scientific">Szabonella alba</name>
    <dbReference type="NCBI Taxonomy" id="2804194"/>
    <lineage>
        <taxon>Bacteria</taxon>
        <taxon>Pseudomonadati</taxon>
        <taxon>Pseudomonadota</taxon>
        <taxon>Alphaproteobacteria</taxon>
        <taxon>Rhodobacterales</taxon>
        <taxon>Paracoccaceae</taxon>
        <taxon>Szabonella</taxon>
    </lineage>
</organism>
<feature type="compositionally biased region" description="Polar residues" evidence="15">
    <location>
        <begin position="22"/>
        <end position="37"/>
    </location>
</feature>
<comment type="similarity">
    <text evidence="2">Belongs to the catalase family. HPII subfamily.</text>
</comment>
<evidence type="ECO:0000256" key="12">
    <source>
        <dbReference type="PIRSR" id="PIRSR038927-2"/>
    </source>
</evidence>
<dbReference type="GO" id="GO:0006979">
    <property type="term" value="P:response to oxidative stress"/>
    <property type="evidence" value="ECO:0007669"/>
    <property type="project" value="InterPro"/>
</dbReference>
<dbReference type="PROSITE" id="PS00437">
    <property type="entry name" value="CATALASE_1"/>
    <property type="match status" value="1"/>
</dbReference>
<dbReference type="RefSeq" id="WP_202689891.1">
    <property type="nucleotide sequence ID" value="NZ_JAESVN010000010.1"/>
</dbReference>
<feature type="binding site" evidence="13">
    <location>
        <position position="364"/>
    </location>
    <ligand>
        <name>heme</name>
        <dbReference type="ChEBI" id="CHEBI:30413"/>
    </ligand>
</feature>
<dbReference type="InterPro" id="IPR002226">
    <property type="entry name" value="Catalase_haem_BS"/>
</dbReference>
<feature type="region of interest" description="Disordered" evidence="15">
    <location>
        <begin position="1"/>
        <end position="48"/>
    </location>
</feature>
<dbReference type="PROSITE" id="PS51402">
    <property type="entry name" value="CATALASE_3"/>
    <property type="match status" value="1"/>
</dbReference>
<evidence type="ECO:0000259" key="16">
    <source>
        <dbReference type="SMART" id="SM01060"/>
    </source>
</evidence>
<dbReference type="GO" id="GO:0046872">
    <property type="term" value="F:metal ion binding"/>
    <property type="evidence" value="ECO:0007669"/>
    <property type="project" value="UniProtKB-KW"/>
</dbReference>
<evidence type="ECO:0000256" key="15">
    <source>
        <dbReference type="SAM" id="MobiDB-lite"/>
    </source>
</evidence>
<evidence type="ECO:0000256" key="7">
    <source>
        <dbReference type="ARBA" id="ARBA00023002"/>
    </source>
</evidence>
<comment type="function">
    <text evidence="10">Decomposes hydrogen peroxide into water and oxygen; serves to protect cells from the toxic effects of hydrogen peroxide.</text>
</comment>
<keyword evidence="4 10" id="KW-0575">Peroxidase</keyword>
<feature type="compositionally biased region" description="Basic and acidic residues" evidence="15">
    <location>
        <begin position="1"/>
        <end position="13"/>
    </location>
</feature>
<evidence type="ECO:0000256" key="6">
    <source>
        <dbReference type="ARBA" id="ARBA00022723"/>
    </source>
</evidence>
<feature type="binding site" evidence="13">
    <location>
        <position position="78"/>
    </location>
    <ligand>
        <name>heme</name>
        <dbReference type="ChEBI" id="CHEBI:30413"/>
    </ligand>
</feature>
<keyword evidence="8 10" id="KW-0408">Iron</keyword>
<evidence type="ECO:0000256" key="9">
    <source>
        <dbReference type="ARBA" id="ARBA00023324"/>
    </source>
</evidence>
<evidence type="ECO:0000256" key="4">
    <source>
        <dbReference type="ARBA" id="ARBA00022559"/>
    </source>
</evidence>
<dbReference type="Proteomes" id="UP000648908">
    <property type="component" value="Unassembled WGS sequence"/>
</dbReference>
<feature type="active site" evidence="11">
    <location>
        <position position="154"/>
    </location>
</feature>
<evidence type="ECO:0000256" key="11">
    <source>
        <dbReference type="PIRSR" id="PIRSR038927-1"/>
    </source>
</evidence>
<keyword evidence="5 10" id="KW-0349">Heme</keyword>
<evidence type="ECO:0000256" key="3">
    <source>
        <dbReference type="ARBA" id="ARBA00012314"/>
    </source>
</evidence>
<evidence type="ECO:0000256" key="10">
    <source>
        <dbReference type="PIRNR" id="PIRNR038927"/>
    </source>
</evidence>
<dbReference type="SUPFAM" id="SSF56634">
    <property type="entry name" value="Heme-dependent catalase-like"/>
    <property type="match status" value="1"/>
</dbReference>
<dbReference type="GO" id="GO:0042744">
    <property type="term" value="P:hydrogen peroxide catabolic process"/>
    <property type="evidence" value="ECO:0007669"/>
    <property type="project" value="UniProtKB-UniRule"/>
</dbReference>
<evidence type="ECO:0000256" key="2">
    <source>
        <dbReference type="ARBA" id="ARBA00010660"/>
    </source>
</evidence>
<feature type="binding site" description="axial binding residue" evidence="12">
    <location>
        <position position="368"/>
    </location>
    <ligand>
        <name>heme</name>
        <dbReference type="ChEBI" id="CHEBI:30413"/>
    </ligand>
    <ligandPart>
        <name>Fe</name>
        <dbReference type="ChEBI" id="CHEBI:18248"/>
    </ligandPart>
</feature>
<evidence type="ECO:0000313" key="18">
    <source>
        <dbReference type="Proteomes" id="UP000648908"/>
    </source>
</evidence>
<dbReference type="PANTHER" id="PTHR42821:SF1">
    <property type="entry name" value="CATALASE-B"/>
    <property type="match status" value="1"/>
</dbReference>